<keyword evidence="2" id="KW-1185">Reference proteome</keyword>
<gene>
    <name evidence="1" type="ORF">H1P_4400007</name>
</gene>
<evidence type="ECO:0000313" key="2">
    <source>
        <dbReference type="Proteomes" id="UP000320055"/>
    </source>
</evidence>
<proteinExistence type="predicted"/>
<accession>A0A563VY90</accession>
<protein>
    <submittedName>
        <fullName evidence="1">Uncharacterized protein</fullName>
    </submittedName>
</protein>
<reference evidence="1 2" key="1">
    <citation type="submission" date="2019-01" db="EMBL/GenBank/DDBJ databases">
        <authorList>
            <person name="Brito A."/>
        </authorList>
    </citation>
    <scope>NUCLEOTIDE SEQUENCE [LARGE SCALE GENOMIC DNA]</scope>
    <source>
        <strain evidence="1">1</strain>
    </source>
</reference>
<sequence>MDVLISPIASLLQTLIQEAHAENQRRHEEKMAEIKLIANSELRDSSV</sequence>
<evidence type="ECO:0000313" key="1">
    <source>
        <dbReference type="EMBL" id="VEP16389.1"/>
    </source>
</evidence>
<dbReference type="AlphaFoldDB" id="A0A563VY90"/>
<name>A0A563VY90_9CYAN</name>
<dbReference type="RefSeq" id="WP_222427341.1">
    <property type="nucleotide sequence ID" value="NZ_LR214175.1"/>
</dbReference>
<organism evidence="1 2">
    <name type="scientific">Hyella patelloides LEGE 07179</name>
    <dbReference type="NCBI Taxonomy" id="945734"/>
    <lineage>
        <taxon>Bacteria</taxon>
        <taxon>Bacillati</taxon>
        <taxon>Cyanobacteriota</taxon>
        <taxon>Cyanophyceae</taxon>
        <taxon>Pleurocapsales</taxon>
        <taxon>Hyellaceae</taxon>
        <taxon>Hyella</taxon>
    </lineage>
</organism>
<dbReference type="EMBL" id="CAACVJ010000380">
    <property type="protein sequence ID" value="VEP16389.1"/>
    <property type="molecule type" value="Genomic_DNA"/>
</dbReference>
<dbReference type="Proteomes" id="UP000320055">
    <property type="component" value="Unassembled WGS sequence"/>
</dbReference>